<evidence type="ECO:0000313" key="5">
    <source>
        <dbReference type="Proteomes" id="UP000515154"/>
    </source>
</evidence>
<dbReference type="InterPro" id="IPR017441">
    <property type="entry name" value="Protein_kinase_ATP_BS"/>
</dbReference>
<sequence length="277" mass="31391">MHDTLWSRSSVSQRKAAILAAEKARGTHLGTIKGYVSAKYSLGATQVNVKELIKLQKESLIKKINLKVLHKTLFSSLDNPHIDVSSSSTWLKYGNNSPRSEGLFSYLQDRNFFNGQRKQCNHCKKFQSFAYSIENAELACILTNPLKRSAPTVTSRKLVIPFEEFKITTTLGQGNFGKVYKGFLFWLFIGKWKNLDVALKSLKDANNKEFFDEAKIMHSLDNQYLVKLLGVSLDGETSYLCMEFMERGHLMGVLKSDRGNKITFEMLARMAAQVIIT</sequence>
<evidence type="ECO:0000256" key="1">
    <source>
        <dbReference type="ARBA" id="ARBA00022741"/>
    </source>
</evidence>
<accession>A0A6P7U1G7</accession>
<evidence type="ECO:0000313" key="6">
    <source>
        <dbReference type="RefSeq" id="XP_029655377.1"/>
    </source>
</evidence>
<evidence type="ECO:0000256" key="3">
    <source>
        <dbReference type="PROSITE-ProRule" id="PRU10141"/>
    </source>
</evidence>
<gene>
    <name evidence="6" type="primary">LOC115229096</name>
</gene>
<organism evidence="5 6">
    <name type="scientific">Octopus sinensis</name>
    <name type="common">East Asian common octopus</name>
    <dbReference type="NCBI Taxonomy" id="2607531"/>
    <lineage>
        <taxon>Eukaryota</taxon>
        <taxon>Metazoa</taxon>
        <taxon>Spiralia</taxon>
        <taxon>Lophotrochozoa</taxon>
        <taxon>Mollusca</taxon>
        <taxon>Cephalopoda</taxon>
        <taxon>Coleoidea</taxon>
        <taxon>Octopodiformes</taxon>
        <taxon>Octopoda</taxon>
        <taxon>Incirrata</taxon>
        <taxon>Octopodidae</taxon>
        <taxon>Octopus</taxon>
    </lineage>
</organism>
<proteinExistence type="predicted"/>
<name>A0A6P7U1G7_9MOLL</name>
<dbReference type="InterPro" id="IPR020635">
    <property type="entry name" value="Tyr_kinase_cat_dom"/>
</dbReference>
<keyword evidence="5" id="KW-1185">Reference proteome</keyword>
<reference evidence="6" key="1">
    <citation type="submission" date="2025-08" db="UniProtKB">
        <authorList>
            <consortium name="RefSeq"/>
        </authorList>
    </citation>
    <scope>IDENTIFICATION</scope>
</reference>
<dbReference type="Proteomes" id="UP000515154">
    <property type="component" value="Unplaced"/>
</dbReference>
<dbReference type="GO" id="GO:0005524">
    <property type="term" value="F:ATP binding"/>
    <property type="evidence" value="ECO:0007669"/>
    <property type="project" value="UniProtKB-UniRule"/>
</dbReference>
<protein>
    <submittedName>
        <fullName evidence="6">Tyrosine-protein kinase HCK-like</fullName>
    </submittedName>
</protein>
<feature type="domain" description="Protein kinase" evidence="4">
    <location>
        <begin position="165"/>
        <end position="277"/>
    </location>
</feature>
<evidence type="ECO:0000259" key="4">
    <source>
        <dbReference type="PROSITE" id="PS50011"/>
    </source>
</evidence>
<dbReference type="InterPro" id="IPR001245">
    <property type="entry name" value="Ser-Thr/Tyr_kinase_cat_dom"/>
</dbReference>
<dbReference type="KEGG" id="osn:115229096"/>
<dbReference type="InterPro" id="IPR000719">
    <property type="entry name" value="Prot_kinase_dom"/>
</dbReference>
<evidence type="ECO:0000256" key="2">
    <source>
        <dbReference type="ARBA" id="ARBA00022840"/>
    </source>
</evidence>
<dbReference type="SUPFAM" id="SSF56112">
    <property type="entry name" value="Protein kinase-like (PK-like)"/>
    <property type="match status" value="1"/>
</dbReference>
<dbReference type="Pfam" id="PF07714">
    <property type="entry name" value="PK_Tyr_Ser-Thr"/>
    <property type="match status" value="1"/>
</dbReference>
<dbReference type="InterPro" id="IPR011009">
    <property type="entry name" value="Kinase-like_dom_sf"/>
</dbReference>
<dbReference type="GO" id="GO:0004713">
    <property type="term" value="F:protein tyrosine kinase activity"/>
    <property type="evidence" value="ECO:0007669"/>
    <property type="project" value="InterPro"/>
</dbReference>
<dbReference type="AlphaFoldDB" id="A0A6P7U1G7"/>
<dbReference type="Gene3D" id="1.10.510.10">
    <property type="entry name" value="Transferase(Phosphotransferase) domain 1"/>
    <property type="match status" value="1"/>
</dbReference>
<keyword evidence="1 3" id="KW-0547">Nucleotide-binding</keyword>
<dbReference type="SMART" id="SM00219">
    <property type="entry name" value="TyrKc"/>
    <property type="match status" value="1"/>
</dbReference>
<dbReference type="RefSeq" id="XP_029655377.1">
    <property type="nucleotide sequence ID" value="XM_029799517.1"/>
</dbReference>
<dbReference type="PROSITE" id="PS50011">
    <property type="entry name" value="PROTEIN_KINASE_DOM"/>
    <property type="match status" value="1"/>
</dbReference>
<feature type="binding site" evidence="3">
    <location>
        <position position="200"/>
    </location>
    <ligand>
        <name>ATP</name>
        <dbReference type="ChEBI" id="CHEBI:30616"/>
    </ligand>
</feature>
<dbReference type="InterPro" id="IPR050198">
    <property type="entry name" value="Non-receptor_tyrosine_kinases"/>
</dbReference>
<dbReference type="PANTHER" id="PTHR24418">
    <property type="entry name" value="TYROSINE-PROTEIN KINASE"/>
    <property type="match status" value="1"/>
</dbReference>
<keyword evidence="2 3" id="KW-0067">ATP-binding</keyword>
<dbReference type="PROSITE" id="PS00107">
    <property type="entry name" value="PROTEIN_KINASE_ATP"/>
    <property type="match status" value="1"/>
</dbReference>